<name>D8LFQ3_ECTSI</name>
<dbReference type="SUPFAM" id="SSF54001">
    <property type="entry name" value="Cysteine proteinases"/>
    <property type="match status" value="1"/>
</dbReference>
<gene>
    <name evidence="3" type="ORF">Esi_0151_0012</name>
</gene>
<feature type="compositionally biased region" description="Basic residues" evidence="1">
    <location>
        <begin position="1"/>
        <end position="12"/>
    </location>
</feature>
<feature type="region of interest" description="Disordered" evidence="1">
    <location>
        <begin position="987"/>
        <end position="1024"/>
    </location>
</feature>
<feature type="compositionally biased region" description="Low complexity" evidence="1">
    <location>
        <begin position="995"/>
        <end position="1007"/>
    </location>
</feature>
<dbReference type="PROSITE" id="PS50235">
    <property type="entry name" value="USP_3"/>
    <property type="match status" value="1"/>
</dbReference>
<feature type="region of interest" description="Disordered" evidence="1">
    <location>
        <begin position="928"/>
        <end position="949"/>
    </location>
</feature>
<protein>
    <submittedName>
        <fullName evidence="3">Ubiquitin carboxyl-terminal hydrolase family protein</fullName>
    </submittedName>
</protein>
<evidence type="ECO:0000313" key="4">
    <source>
        <dbReference type="Proteomes" id="UP000002630"/>
    </source>
</evidence>
<dbReference type="EMBL" id="FN649760">
    <property type="protein sequence ID" value="CBN75627.1"/>
    <property type="molecule type" value="Genomic_DNA"/>
</dbReference>
<organism evidence="3 4">
    <name type="scientific">Ectocarpus siliculosus</name>
    <name type="common">Brown alga</name>
    <name type="synonym">Conferva siliculosa</name>
    <dbReference type="NCBI Taxonomy" id="2880"/>
    <lineage>
        <taxon>Eukaryota</taxon>
        <taxon>Sar</taxon>
        <taxon>Stramenopiles</taxon>
        <taxon>Ochrophyta</taxon>
        <taxon>PX clade</taxon>
        <taxon>Phaeophyceae</taxon>
        <taxon>Ectocarpales</taxon>
        <taxon>Ectocarpaceae</taxon>
        <taxon>Ectocarpus</taxon>
    </lineage>
</organism>
<dbReference type="InParanoid" id="D8LFQ3"/>
<dbReference type="GO" id="GO:0004843">
    <property type="term" value="F:cysteine-type deubiquitinase activity"/>
    <property type="evidence" value="ECO:0007669"/>
    <property type="project" value="InterPro"/>
</dbReference>
<dbReference type="Pfam" id="PF00443">
    <property type="entry name" value="UCH"/>
    <property type="match status" value="1"/>
</dbReference>
<feature type="region of interest" description="Disordered" evidence="1">
    <location>
        <begin position="425"/>
        <end position="456"/>
    </location>
</feature>
<sequence length="1134" mass="119633">MASNTLKRRRSRLSLPSGPRGRSIEVEFMPPPPRRPRTHDGAHDQDGTGPAGTRTDDDSASPESAPGNTRDDDYIYPDTGGVDDDDDDDMHVAVGQPAGPIQGRAAEEAARQEELARVLAESRRDARSNENASSGGAAEASASQGSSSSRGASGEHVPARHGLTNGGSTCWLNTLIQVASSPRTTLGRMLMELSRCDWDDAMKEGLSALWQMVDATGKVTSAEPCTPSIHAGFVGANGILKPAGFKAWEQQDLGEAFFKIWELLQSQATATETPLPPPLAATTMTTSTNAPATLVVMINRTGWIDGTGGHGGKDGRAVQFDRVASLLLRSASGTTRTQRYDVRGIGVHIGPSLNAGHYKAFVAGRNDTWVCADDADTTEVSWRDVRKVNPTIMVLERQHGGGAAATHGTDVPAFWSAAVAAARGQASGSGGQVPSSNDALGPPNQPVQPVPQNKKRQRAVEPIAGALQELAGTPEEVQKFLRLSTEASPQQLGLCRALLKDGGAGLLSAKHASNGCRIYRGGATSGSDLGPATIRNILAAASQTRGPVGDMAAVLDGPESTERRRAEEGLRRLRVAAKAGDVVAFLGVCGEIDVSIHIDTTHPAFANNAGRTEPLLVGWGACPKYAESPFYDPDCPLLTGKLWRAAVKASPFGGDAGGAIAALNKNNSCSRSVHDRGGNCFDSKTMPPRVRELSRTFLDLTCTLLINRFPNVHALMVLSFGEVCDQGAARHGVVWSGRDDKVGMFASHHICTIPGGLPAATSNFAGLCLLHHAARDREGCRTLEDLGGERRRSAVAEAVDALVGAQDFVAPQKGAAAFDGEKEALRAGVEENDEVFEEAFNAIRTRLGPALFTTQQRSDGGAAKYTAEERGAEKSTVELKAEGGEASMKKRKQDPKKFQDDCAAGARTATVNGQKVTVREGVWQGREAATPAEEAAMRRRSADSASGADTAWVRDGKLVSRDTSGAVKITSGGASLKGKADYAEGAALPGGGTSKGTQKGKAAAGKKMQGKKMHSSGGSRGPGAAAKTYVDINAYRTLIVSSRHRSYVKEDGTVRTSARRRSESKWFAYKDVRGINGGKDIFGLKQFDTNGKERNLSYPSDASGKDLSGFMGLGESNRLFEGDLQTYARCAAST</sequence>
<dbReference type="AlphaFoldDB" id="D8LFQ3"/>
<feature type="region of interest" description="Disordered" evidence="1">
    <location>
        <begin position="1"/>
        <end position="163"/>
    </location>
</feature>
<keyword evidence="4" id="KW-1185">Reference proteome</keyword>
<dbReference type="InterPro" id="IPR038765">
    <property type="entry name" value="Papain-like_cys_pep_sf"/>
</dbReference>
<dbReference type="InterPro" id="IPR028889">
    <property type="entry name" value="USP"/>
</dbReference>
<dbReference type="Proteomes" id="UP000002630">
    <property type="component" value="Unassembled WGS sequence"/>
</dbReference>
<evidence type="ECO:0000256" key="1">
    <source>
        <dbReference type="SAM" id="MobiDB-lite"/>
    </source>
</evidence>
<evidence type="ECO:0000313" key="3">
    <source>
        <dbReference type="EMBL" id="CBN75627.1"/>
    </source>
</evidence>
<feature type="compositionally biased region" description="Basic and acidic residues" evidence="1">
    <location>
        <begin position="105"/>
        <end position="128"/>
    </location>
</feature>
<dbReference type="GO" id="GO:0016579">
    <property type="term" value="P:protein deubiquitination"/>
    <property type="evidence" value="ECO:0007669"/>
    <property type="project" value="InterPro"/>
</dbReference>
<accession>D8LFQ3</accession>
<proteinExistence type="predicted"/>
<feature type="region of interest" description="Disordered" evidence="1">
    <location>
        <begin position="856"/>
        <end position="876"/>
    </location>
</feature>
<evidence type="ECO:0000259" key="2">
    <source>
        <dbReference type="PROSITE" id="PS50235"/>
    </source>
</evidence>
<dbReference type="Gene3D" id="3.90.70.10">
    <property type="entry name" value="Cysteine proteinases"/>
    <property type="match status" value="1"/>
</dbReference>
<feature type="domain" description="USP" evidence="2">
    <location>
        <begin position="161"/>
        <end position="398"/>
    </location>
</feature>
<keyword evidence="3" id="KW-0378">Hydrolase</keyword>
<dbReference type="OrthoDB" id="2020758at2759"/>
<feature type="compositionally biased region" description="Basic and acidic residues" evidence="1">
    <location>
        <begin position="866"/>
        <end position="876"/>
    </location>
</feature>
<feature type="compositionally biased region" description="Low complexity" evidence="1">
    <location>
        <begin position="129"/>
        <end position="154"/>
    </location>
</feature>
<reference evidence="3 4" key="1">
    <citation type="journal article" date="2010" name="Nature">
        <title>The Ectocarpus genome and the independent evolution of multicellularity in brown algae.</title>
        <authorList>
            <person name="Cock J.M."/>
            <person name="Sterck L."/>
            <person name="Rouze P."/>
            <person name="Scornet D."/>
            <person name="Allen A.E."/>
            <person name="Amoutzias G."/>
            <person name="Anthouard V."/>
            <person name="Artiguenave F."/>
            <person name="Aury J.M."/>
            <person name="Badger J.H."/>
            <person name="Beszteri B."/>
            <person name="Billiau K."/>
            <person name="Bonnet E."/>
            <person name="Bothwell J.H."/>
            <person name="Bowler C."/>
            <person name="Boyen C."/>
            <person name="Brownlee C."/>
            <person name="Carrano C.J."/>
            <person name="Charrier B."/>
            <person name="Cho G.Y."/>
            <person name="Coelho S.M."/>
            <person name="Collen J."/>
            <person name="Corre E."/>
            <person name="Da Silva C."/>
            <person name="Delage L."/>
            <person name="Delaroque N."/>
            <person name="Dittami S.M."/>
            <person name="Doulbeau S."/>
            <person name="Elias M."/>
            <person name="Farnham G."/>
            <person name="Gachon C.M."/>
            <person name="Gschloessl B."/>
            <person name="Heesch S."/>
            <person name="Jabbari K."/>
            <person name="Jubin C."/>
            <person name="Kawai H."/>
            <person name="Kimura K."/>
            <person name="Kloareg B."/>
            <person name="Kupper F.C."/>
            <person name="Lang D."/>
            <person name="Le Bail A."/>
            <person name="Leblanc C."/>
            <person name="Lerouge P."/>
            <person name="Lohr M."/>
            <person name="Lopez P.J."/>
            <person name="Martens C."/>
            <person name="Maumus F."/>
            <person name="Michel G."/>
            <person name="Miranda-Saavedra D."/>
            <person name="Morales J."/>
            <person name="Moreau H."/>
            <person name="Motomura T."/>
            <person name="Nagasato C."/>
            <person name="Napoli C.A."/>
            <person name="Nelson D.R."/>
            <person name="Nyvall-Collen P."/>
            <person name="Peters A.F."/>
            <person name="Pommier C."/>
            <person name="Potin P."/>
            <person name="Poulain J."/>
            <person name="Quesneville H."/>
            <person name="Read B."/>
            <person name="Rensing S.A."/>
            <person name="Ritter A."/>
            <person name="Rousvoal S."/>
            <person name="Samanta M."/>
            <person name="Samson G."/>
            <person name="Schroeder D.C."/>
            <person name="Segurens B."/>
            <person name="Strittmatter M."/>
            <person name="Tonon T."/>
            <person name="Tregear J.W."/>
            <person name="Valentin K."/>
            <person name="von Dassow P."/>
            <person name="Yamagishi T."/>
            <person name="Van de Peer Y."/>
            <person name="Wincker P."/>
        </authorList>
    </citation>
    <scope>NUCLEOTIDE SEQUENCE [LARGE SCALE GENOMIC DNA]</scope>
    <source>
        <strain evidence="4">Ec32 / CCAP1310/4</strain>
    </source>
</reference>
<dbReference type="InterPro" id="IPR001394">
    <property type="entry name" value="Peptidase_C19_UCH"/>
</dbReference>
<dbReference type="CDD" id="cd02257">
    <property type="entry name" value="Peptidase_C19"/>
    <property type="match status" value="1"/>
</dbReference>